<name>A0A0C3EJJ1_9AGAM</name>
<sequence>MKQWNAFEPTTFLTPMSQTPTMATTLTLRLRRFRVLEELLESVQLVLDVLVEEEPDDSFELSLLSPVHFPLFSRFSASSLGLSVRQAPSHAL</sequence>
<evidence type="ECO:0000313" key="2">
    <source>
        <dbReference type="Proteomes" id="UP000053989"/>
    </source>
</evidence>
<organism evidence="1 2">
    <name type="scientific">Scleroderma citrinum Foug A</name>
    <dbReference type="NCBI Taxonomy" id="1036808"/>
    <lineage>
        <taxon>Eukaryota</taxon>
        <taxon>Fungi</taxon>
        <taxon>Dikarya</taxon>
        <taxon>Basidiomycota</taxon>
        <taxon>Agaricomycotina</taxon>
        <taxon>Agaricomycetes</taxon>
        <taxon>Agaricomycetidae</taxon>
        <taxon>Boletales</taxon>
        <taxon>Sclerodermatineae</taxon>
        <taxon>Sclerodermataceae</taxon>
        <taxon>Scleroderma</taxon>
    </lineage>
</organism>
<dbReference type="EMBL" id="KN822009">
    <property type="protein sequence ID" value="KIM68414.1"/>
    <property type="molecule type" value="Genomic_DNA"/>
</dbReference>
<reference evidence="1 2" key="1">
    <citation type="submission" date="2014-04" db="EMBL/GenBank/DDBJ databases">
        <authorList>
            <consortium name="DOE Joint Genome Institute"/>
            <person name="Kuo A."/>
            <person name="Kohler A."/>
            <person name="Nagy L.G."/>
            <person name="Floudas D."/>
            <person name="Copeland A."/>
            <person name="Barry K.W."/>
            <person name="Cichocki N."/>
            <person name="Veneault-Fourrey C."/>
            <person name="LaButti K."/>
            <person name="Lindquist E.A."/>
            <person name="Lipzen A."/>
            <person name="Lundell T."/>
            <person name="Morin E."/>
            <person name="Murat C."/>
            <person name="Sun H."/>
            <person name="Tunlid A."/>
            <person name="Henrissat B."/>
            <person name="Grigoriev I.V."/>
            <person name="Hibbett D.S."/>
            <person name="Martin F."/>
            <person name="Nordberg H.P."/>
            <person name="Cantor M.N."/>
            <person name="Hua S.X."/>
        </authorList>
    </citation>
    <scope>NUCLEOTIDE SEQUENCE [LARGE SCALE GENOMIC DNA]</scope>
    <source>
        <strain evidence="1 2">Foug A</strain>
    </source>
</reference>
<gene>
    <name evidence="1" type="ORF">SCLCIDRAFT_952080</name>
</gene>
<dbReference type="AlphaFoldDB" id="A0A0C3EJJ1"/>
<proteinExistence type="predicted"/>
<accession>A0A0C3EJJ1</accession>
<dbReference type="HOGENOM" id="CLU_2414591_0_0_1"/>
<dbReference type="Proteomes" id="UP000053989">
    <property type="component" value="Unassembled WGS sequence"/>
</dbReference>
<dbReference type="InParanoid" id="A0A0C3EJJ1"/>
<reference evidence="2" key="2">
    <citation type="submission" date="2015-01" db="EMBL/GenBank/DDBJ databases">
        <title>Evolutionary Origins and Diversification of the Mycorrhizal Mutualists.</title>
        <authorList>
            <consortium name="DOE Joint Genome Institute"/>
            <consortium name="Mycorrhizal Genomics Consortium"/>
            <person name="Kohler A."/>
            <person name="Kuo A."/>
            <person name="Nagy L.G."/>
            <person name="Floudas D."/>
            <person name="Copeland A."/>
            <person name="Barry K.W."/>
            <person name="Cichocki N."/>
            <person name="Veneault-Fourrey C."/>
            <person name="LaButti K."/>
            <person name="Lindquist E.A."/>
            <person name="Lipzen A."/>
            <person name="Lundell T."/>
            <person name="Morin E."/>
            <person name="Murat C."/>
            <person name="Riley R."/>
            <person name="Ohm R."/>
            <person name="Sun H."/>
            <person name="Tunlid A."/>
            <person name="Henrissat B."/>
            <person name="Grigoriev I.V."/>
            <person name="Hibbett D.S."/>
            <person name="Martin F."/>
        </authorList>
    </citation>
    <scope>NUCLEOTIDE SEQUENCE [LARGE SCALE GENOMIC DNA]</scope>
    <source>
        <strain evidence="2">Foug A</strain>
    </source>
</reference>
<evidence type="ECO:0000313" key="1">
    <source>
        <dbReference type="EMBL" id="KIM68414.1"/>
    </source>
</evidence>
<protein>
    <submittedName>
        <fullName evidence="1">Uncharacterized protein</fullName>
    </submittedName>
</protein>
<keyword evidence="2" id="KW-1185">Reference proteome</keyword>